<dbReference type="EMBL" id="CP043494">
    <property type="protein sequence ID" value="WNG45549.1"/>
    <property type="molecule type" value="Genomic_DNA"/>
</dbReference>
<sequence length="225" mass="25172">MPAPTTKKPTSRKMPTLTPQPFELRTSSIQGQGAFATRPIRKGARIIEYVGQRISQALADERYDDTAMSRHHTFLFNVDEDTVIDAAYEGNDARFINHSCDPNCQAFLEGDRIYIYARRDISVGEELCYDYAYDRTEDMGEEEEQLYMCRCGSPKCRGTILAPLEEEKKEEPRKKAPVKASKKKSSKSSSRKPPVSSKRTSSAKSGRSGSGSGSKNRARTRSARG</sequence>
<name>A0ABY9WP21_9BACT</name>
<evidence type="ECO:0000313" key="9">
    <source>
        <dbReference type="EMBL" id="WNG45549.1"/>
    </source>
</evidence>
<dbReference type="PROSITE" id="PS50868">
    <property type="entry name" value="POST_SET"/>
    <property type="match status" value="1"/>
</dbReference>
<dbReference type="PROSITE" id="PS50280">
    <property type="entry name" value="SET"/>
    <property type="match status" value="1"/>
</dbReference>
<proteinExistence type="predicted"/>
<evidence type="ECO:0000256" key="5">
    <source>
        <dbReference type="ARBA" id="ARBA00022691"/>
    </source>
</evidence>
<feature type="domain" description="Post-SET" evidence="8">
    <location>
        <begin position="145"/>
        <end position="161"/>
    </location>
</feature>
<feature type="compositionally biased region" description="Basic and acidic residues" evidence="6">
    <location>
        <begin position="165"/>
        <end position="174"/>
    </location>
</feature>
<feature type="region of interest" description="Disordered" evidence="6">
    <location>
        <begin position="164"/>
        <end position="225"/>
    </location>
</feature>
<keyword evidence="10" id="KW-1185">Reference proteome</keyword>
<evidence type="ECO:0000313" key="10">
    <source>
        <dbReference type="Proteomes" id="UP001611383"/>
    </source>
</evidence>
<dbReference type="InterPro" id="IPR003616">
    <property type="entry name" value="Post-SET_dom"/>
</dbReference>
<evidence type="ECO:0000256" key="1">
    <source>
        <dbReference type="ARBA" id="ARBA00004286"/>
    </source>
</evidence>
<feature type="compositionally biased region" description="Basic residues" evidence="6">
    <location>
        <begin position="216"/>
        <end position="225"/>
    </location>
</feature>
<accession>A0ABY9WP21</accession>
<keyword evidence="4" id="KW-0808">Transferase</keyword>
<keyword evidence="2" id="KW-0158">Chromosome</keyword>
<keyword evidence="5" id="KW-0949">S-adenosyl-L-methionine</keyword>
<dbReference type="Gene3D" id="2.170.270.10">
    <property type="entry name" value="SET domain"/>
    <property type="match status" value="1"/>
</dbReference>
<keyword evidence="3" id="KW-0489">Methyltransferase</keyword>
<organism evidence="9 10">
    <name type="scientific">Archangium minus</name>
    <dbReference type="NCBI Taxonomy" id="83450"/>
    <lineage>
        <taxon>Bacteria</taxon>
        <taxon>Pseudomonadati</taxon>
        <taxon>Myxococcota</taxon>
        <taxon>Myxococcia</taxon>
        <taxon>Myxococcales</taxon>
        <taxon>Cystobacterineae</taxon>
        <taxon>Archangiaceae</taxon>
        <taxon>Archangium</taxon>
    </lineage>
</organism>
<dbReference type="Proteomes" id="UP001611383">
    <property type="component" value="Chromosome"/>
</dbReference>
<evidence type="ECO:0000259" key="8">
    <source>
        <dbReference type="PROSITE" id="PS50868"/>
    </source>
</evidence>
<protein>
    <submittedName>
        <fullName evidence="9">SET domain-containing protein</fullName>
    </submittedName>
</protein>
<gene>
    <name evidence="9" type="ORF">F0U60_16680</name>
</gene>
<reference evidence="9 10" key="1">
    <citation type="submission" date="2019-08" db="EMBL/GenBank/DDBJ databases">
        <title>Archangium and Cystobacter genomes.</title>
        <authorList>
            <person name="Chen I.-C.K."/>
            <person name="Wielgoss S."/>
        </authorList>
    </citation>
    <scope>NUCLEOTIDE SEQUENCE [LARGE SCALE GENOMIC DNA]</scope>
    <source>
        <strain evidence="9 10">Cbm 6</strain>
    </source>
</reference>
<evidence type="ECO:0000256" key="2">
    <source>
        <dbReference type="ARBA" id="ARBA00022454"/>
    </source>
</evidence>
<dbReference type="InterPro" id="IPR046341">
    <property type="entry name" value="SET_dom_sf"/>
</dbReference>
<dbReference type="SUPFAM" id="SSF82199">
    <property type="entry name" value="SET domain"/>
    <property type="match status" value="1"/>
</dbReference>
<evidence type="ECO:0000259" key="7">
    <source>
        <dbReference type="PROSITE" id="PS50280"/>
    </source>
</evidence>
<evidence type="ECO:0000256" key="4">
    <source>
        <dbReference type="ARBA" id="ARBA00022679"/>
    </source>
</evidence>
<feature type="compositionally biased region" description="Basic residues" evidence="6">
    <location>
        <begin position="175"/>
        <end position="190"/>
    </location>
</feature>
<feature type="compositionally biased region" description="Low complexity" evidence="6">
    <location>
        <begin position="191"/>
        <end position="207"/>
    </location>
</feature>
<feature type="domain" description="SET" evidence="7">
    <location>
        <begin position="20"/>
        <end position="132"/>
    </location>
</feature>
<dbReference type="Pfam" id="PF00856">
    <property type="entry name" value="SET"/>
    <property type="match status" value="1"/>
</dbReference>
<comment type="subcellular location">
    <subcellularLocation>
        <location evidence="1">Chromosome</location>
    </subcellularLocation>
</comment>
<dbReference type="PANTHER" id="PTHR22884">
    <property type="entry name" value="SET DOMAIN PROTEINS"/>
    <property type="match status" value="1"/>
</dbReference>
<dbReference type="SMART" id="SM00317">
    <property type="entry name" value="SET"/>
    <property type="match status" value="1"/>
</dbReference>
<dbReference type="InterPro" id="IPR001214">
    <property type="entry name" value="SET_dom"/>
</dbReference>
<dbReference type="InterPro" id="IPR050777">
    <property type="entry name" value="SET2_Histone-Lys_MeTrsfase"/>
</dbReference>
<evidence type="ECO:0000256" key="6">
    <source>
        <dbReference type="SAM" id="MobiDB-lite"/>
    </source>
</evidence>
<evidence type="ECO:0000256" key="3">
    <source>
        <dbReference type="ARBA" id="ARBA00022603"/>
    </source>
</evidence>